<comment type="similarity">
    <text evidence="3">Belongs to the ribose 5-phosphate isomerase family.</text>
</comment>
<evidence type="ECO:0000256" key="6">
    <source>
        <dbReference type="ARBA" id="ARBA00023235"/>
    </source>
</evidence>
<dbReference type="InterPro" id="IPR037171">
    <property type="entry name" value="NagB/RpiA_transferase-like"/>
</dbReference>
<dbReference type="GO" id="GO:0009052">
    <property type="term" value="P:pentose-phosphate shunt, non-oxidative branch"/>
    <property type="evidence" value="ECO:0007669"/>
    <property type="project" value="InterPro"/>
</dbReference>
<dbReference type="UniPathway" id="UPA00115">
    <property type="reaction ID" value="UER00412"/>
</dbReference>
<evidence type="ECO:0000256" key="5">
    <source>
        <dbReference type="ARBA" id="ARBA00019150"/>
    </source>
</evidence>
<evidence type="ECO:0000256" key="2">
    <source>
        <dbReference type="ARBA" id="ARBA00004988"/>
    </source>
</evidence>
<reference evidence="9 10" key="1">
    <citation type="submission" date="2016-08" db="EMBL/GenBank/DDBJ databases">
        <title>Whole genome shotgun sequence of Pichia membranifaciens KS47-1.</title>
        <authorList>
            <person name="Konishi M."/>
            <person name="Ishida M."/>
            <person name="Arakawa T."/>
            <person name="Kato Y."/>
            <person name="Horiuchi J."/>
        </authorList>
    </citation>
    <scope>NUCLEOTIDE SEQUENCE [LARGE SCALE GENOMIC DNA]</scope>
    <source>
        <strain evidence="9 10">KS47-1</strain>
    </source>
</reference>
<evidence type="ECO:0000256" key="1">
    <source>
        <dbReference type="ARBA" id="ARBA00001713"/>
    </source>
</evidence>
<dbReference type="Pfam" id="PF06026">
    <property type="entry name" value="Rib_5-P_isom_A"/>
    <property type="match status" value="1"/>
</dbReference>
<comment type="pathway">
    <text evidence="2">Carbohydrate degradation; pentose phosphate pathway; D-ribose 5-phosphate from D-ribulose 5-phosphate (non-oxidative stage): step 1/1.</text>
</comment>
<organism evidence="9 10">
    <name type="scientific">Pichia membranifaciens</name>
    <dbReference type="NCBI Taxonomy" id="4926"/>
    <lineage>
        <taxon>Eukaryota</taxon>
        <taxon>Fungi</taxon>
        <taxon>Dikarya</taxon>
        <taxon>Ascomycota</taxon>
        <taxon>Saccharomycotina</taxon>
        <taxon>Pichiomycetes</taxon>
        <taxon>Pichiales</taxon>
        <taxon>Pichiaceae</taxon>
        <taxon>Pichia</taxon>
    </lineage>
</organism>
<dbReference type="OrthoDB" id="1555531at2759"/>
<gene>
    <name evidence="9" type="ORF">PMKS-001386</name>
</gene>
<dbReference type="Gene3D" id="3.40.50.1360">
    <property type="match status" value="1"/>
</dbReference>
<dbReference type="PANTHER" id="PTHR11934">
    <property type="entry name" value="RIBOSE-5-PHOSPHATE ISOMERASE"/>
    <property type="match status" value="1"/>
</dbReference>
<dbReference type="PANTHER" id="PTHR11934:SF0">
    <property type="entry name" value="RIBOSE-5-PHOSPHATE ISOMERASE"/>
    <property type="match status" value="1"/>
</dbReference>
<dbReference type="NCBIfam" id="NF001924">
    <property type="entry name" value="PRK00702.1"/>
    <property type="match status" value="1"/>
</dbReference>
<dbReference type="SUPFAM" id="SSF100950">
    <property type="entry name" value="NagB/RpiA/CoA transferase-like"/>
    <property type="match status" value="1"/>
</dbReference>
<dbReference type="FunFam" id="3.40.50.1360:FF:000014">
    <property type="entry name" value="Ribose 5-phosphate isomerase"/>
    <property type="match status" value="1"/>
</dbReference>
<evidence type="ECO:0000313" key="10">
    <source>
        <dbReference type="Proteomes" id="UP000186136"/>
    </source>
</evidence>
<dbReference type="SUPFAM" id="SSF75445">
    <property type="entry name" value="D-ribose-5-phosphate isomerase (RpiA), lid domain"/>
    <property type="match status" value="1"/>
</dbReference>
<dbReference type="Proteomes" id="UP000186136">
    <property type="component" value="Unassembled WGS sequence"/>
</dbReference>
<accession>A0A1Q2YEI1</accession>
<comment type="catalytic activity">
    <reaction evidence="1">
        <text>aldehydo-D-ribose 5-phosphate = D-ribulose 5-phosphate</text>
        <dbReference type="Rhea" id="RHEA:14657"/>
        <dbReference type="ChEBI" id="CHEBI:58121"/>
        <dbReference type="ChEBI" id="CHEBI:58273"/>
        <dbReference type="EC" id="5.3.1.6"/>
    </reaction>
</comment>
<name>A0A1Q2YEI1_9ASCO</name>
<evidence type="ECO:0000256" key="7">
    <source>
        <dbReference type="ARBA" id="ARBA00029734"/>
    </source>
</evidence>
<dbReference type="FunFam" id="3.30.70.260:FF:000018">
    <property type="entry name" value="Ribose-5-phosphate isomerase A"/>
    <property type="match status" value="1"/>
</dbReference>
<dbReference type="GO" id="GO:0005737">
    <property type="term" value="C:cytoplasm"/>
    <property type="evidence" value="ECO:0007669"/>
    <property type="project" value="TreeGrafter"/>
</dbReference>
<dbReference type="AlphaFoldDB" id="A0A1Q2YEI1"/>
<keyword evidence="10" id="KW-1185">Reference proteome</keyword>
<evidence type="ECO:0000256" key="3">
    <source>
        <dbReference type="ARBA" id="ARBA00008088"/>
    </source>
</evidence>
<dbReference type="GO" id="GO:0006014">
    <property type="term" value="P:D-ribose metabolic process"/>
    <property type="evidence" value="ECO:0007669"/>
    <property type="project" value="TreeGrafter"/>
</dbReference>
<proteinExistence type="inferred from homology"/>
<evidence type="ECO:0000256" key="4">
    <source>
        <dbReference type="ARBA" id="ARBA00011959"/>
    </source>
</evidence>
<dbReference type="Gene3D" id="3.30.70.260">
    <property type="match status" value="1"/>
</dbReference>
<protein>
    <recommendedName>
        <fullName evidence="5">Ribose-5-phosphate isomerase</fullName>
        <ecNumber evidence="4">5.3.1.6</ecNumber>
    </recommendedName>
    <alternativeName>
        <fullName evidence="8">D-ribose-5-phosphate ketol-isomerase</fullName>
    </alternativeName>
    <alternativeName>
        <fullName evidence="7">Phosphoriboisomerase</fullName>
    </alternativeName>
</protein>
<sequence>MSTSASPIDPVEQSKKLCAYAAVQDNLKPHHRIIGIGSGSTVVYVAECIGKMPNKAEFVCVPTGFQSKQLIIDNNIRLGGLEENSTIDIAFDGADEIDSGLNCIKGGGACLLQEKLVADSSENFIIVADDRKNTGVLGKGWKKGIPIEVIPNAYNKIIKELTALGGAPNVRPGAPAKAGPVITDNGNFIIDCDFGEIPAAKVAELNSKIKAMVGVVETGLFVGMAQKAYIGNADGTVTTLAV</sequence>
<evidence type="ECO:0000256" key="8">
    <source>
        <dbReference type="ARBA" id="ARBA00032273"/>
    </source>
</evidence>
<dbReference type="GO" id="GO:0004751">
    <property type="term" value="F:ribose-5-phosphate isomerase activity"/>
    <property type="evidence" value="ECO:0007669"/>
    <property type="project" value="UniProtKB-EC"/>
</dbReference>
<keyword evidence="6 9" id="KW-0413">Isomerase</keyword>
<dbReference type="InterPro" id="IPR004788">
    <property type="entry name" value="Ribose5P_isomerase_type_A"/>
</dbReference>
<dbReference type="NCBIfam" id="TIGR00021">
    <property type="entry name" value="rpiA"/>
    <property type="match status" value="1"/>
</dbReference>
<evidence type="ECO:0000313" key="9">
    <source>
        <dbReference type="EMBL" id="GAV27918.1"/>
    </source>
</evidence>
<comment type="caution">
    <text evidence="9">The sequence shown here is derived from an EMBL/GenBank/DDBJ whole genome shotgun (WGS) entry which is preliminary data.</text>
</comment>
<dbReference type="EMBL" id="BDGI01000049">
    <property type="protein sequence ID" value="GAV27918.1"/>
    <property type="molecule type" value="Genomic_DNA"/>
</dbReference>
<dbReference type="CDD" id="cd01398">
    <property type="entry name" value="RPI_A"/>
    <property type="match status" value="1"/>
</dbReference>
<dbReference type="EC" id="5.3.1.6" evidence="4"/>